<dbReference type="Gene3D" id="1.10.246.150">
    <property type="match status" value="1"/>
</dbReference>
<dbReference type="Proteomes" id="UP000190105">
    <property type="component" value="Unassembled WGS sequence"/>
</dbReference>
<gene>
    <name evidence="1" type="ORF">SAMN05443428_13520</name>
</gene>
<evidence type="ECO:0000313" key="1">
    <source>
        <dbReference type="EMBL" id="SKA99359.1"/>
    </source>
</evidence>
<dbReference type="EMBL" id="FUYH01000035">
    <property type="protein sequence ID" value="SKA99359.1"/>
    <property type="molecule type" value="Genomic_DNA"/>
</dbReference>
<reference evidence="2" key="1">
    <citation type="submission" date="2017-02" db="EMBL/GenBank/DDBJ databases">
        <authorList>
            <person name="Varghese N."/>
            <person name="Submissions S."/>
        </authorList>
    </citation>
    <scope>NUCLEOTIDE SEQUENCE [LARGE SCALE GENOMIC DNA]</scope>
    <source>
        <strain evidence="2">USBA 833</strain>
    </source>
</reference>
<organism evidence="1 2">
    <name type="scientific">Caloramator quimbayensis</name>
    <dbReference type="NCBI Taxonomy" id="1147123"/>
    <lineage>
        <taxon>Bacteria</taxon>
        <taxon>Bacillati</taxon>
        <taxon>Bacillota</taxon>
        <taxon>Clostridia</taxon>
        <taxon>Eubacteriales</taxon>
        <taxon>Clostridiaceae</taxon>
        <taxon>Caloramator</taxon>
    </lineage>
</organism>
<accession>A0A1T4YC62</accession>
<dbReference type="InterPro" id="IPR021146">
    <property type="entry name" value="Phage_gp6-like_head-tail"/>
</dbReference>
<keyword evidence="2" id="KW-1185">Reference proteome</keyword>
<dbReference type="OrthoDB" id="1918304at2"/>
<sequence>MLEEIKCILGIAGTSTDAYLNFQINKAQEAIKNYLHVEDVSSYDLAIKEYVIVMYNRRGNEGVKQAQQGSRIATFGDDLPESVKNLLPLPKIKMIG</sequence>
<dbReference type="STRING" id="1147123.SAMN05443428_13520"/>
<name>A0A1T4YC62_9CLOT</name>
<dbReference type="RefSeq" id="WP_078697699.1">
    <property type="nucleotide sequence ID" value="NZ_FUYH01000035.1"/>
</dbReference>
<dbReference type="NCBIfam" id="TIGR01560">
    <property type="entry name" value="put_DNA_pack"/>
    <property type="match status" value="1"/>
</dbReference>
<protein>
    <submittedName>
        <fullName evidence="1">Phage gp6-like head-tail connector protein</fullName>
    </submittedName>
</protein>
<proteinExistence type="predicted"/>
<dbReference type="InterPro" id="IPR006450">
    <property type="entry name" value="Phage_HK97_gp6-like"/>
</dbReference>
<dbReference type="InterPro" id="IPR053746">
    <property type="entry name" value="Viral_HT_Connector_Assembly"/>
</dbReference>
<evidence type="ECO:0000313" key="2">
    <source>
        <dbReference type="Proteomes" id="UP000190105"/>
    </source>
</evidence>
<dbReference type="AlphaFoldDB" id="A0A1T4YC62"/>
<dbReference type="Pfam" id="PF05135">
    <property type="entry name" value="Phage_connect_1"/>
    <property type="match status" value="1"/>
</dbReference>